<dbReference type="PANTHER" id="PTHR43685:SF5">
    <property type="entry name" value="GLYCOSYLTRANSFERASE EPSE-RELATED"/>
    <property type="match status" value="1"/>
</dbReference>
<dbReference type="RefSeq" id="WP_119797026.1">
    <property type="nucleotide sequence ID" value="NZ_CP021659.1"/>
</dbReference>
<dbReference type="InterPro" id="IPR001173">
    <property type="entry name" value="Glyco_trans_2-like"/>
</dbReference>
<dbReference type="InterPro" id="IPR050834">
    <property type="entry name" value="Glycosyltransf_2"/>
</dbReference>
<evidence type="ECO:0000256" key="3">
    <source>
        <dbReference type="ARBA" id="ARBA00022679"/>
    </source>
</evidence>
<organism evidence="5 6">
    <name type="scientific">Candidatus Fukatsuia symbiotica</name>
    <dbReference type="NCBI Taxonomy" id="1878942"/>
    <lineage>
        <taxon>Bacteria</taxon>
        <taxon>Pseudomonadati</taxon>
        <taxon>Pseudomonadota</taxon>
        <taxon>Gammaproteobacteria</taxon>
        <taxon>Enterobacterales</taxon>
        <taxon>Yersiniaceae</taxon>
        <taxon>Candidatus Fukatsuia</taxon>
    </lineage>
</organism>
<keyword evidence="6" id="KW-1185">Reference proteome</keyword>
<dbReference type="InterPro" id="IPR029044">
    <property type="entry name" value="Nucleotide-diphossugar_trans"/>
</dbReference>
<reference evidence="5 6" key="1">
    <citation type="submission" date="2017-05" db="EMBL/GenBank/DDBJ databases">
        <title>Genome sequence of Candidatus Fukatsuia symbiotica and Candidatus Hamiltonella defensa from Acyrthosiphon pisum strain 5D.</title>
        <authorList>
            <person name="Patel V.A."/>
            <person name="Chevignon G."/>
            <person name="Russell J.A."/>
            <person name="Oliver K.M."/>
        </authorList>
    </citation>
    <scope>NUCLEOTIDE SEQUENCE [LARGE SCALE GENOMIC DNA]</scope>
    <source>
        <strain evidence="5 6">5D</strain>
    </source>
</reference>
<dbReference type="Proteomes" id="UP000261875">
    <property type="component" value="Chromosome"/>
</dbReference>
<sequence length="266" mass="31003">MKPRVSIIIPTFNELLATLERSLKSIFEQSFIDFECIVIDESTDSDRADFCKQLCSQDSRFIYVNPQKRIGLAASLNLALQMARADWVARFDSDDICMPDRIAQQVEFLSKNKDVDVLGGAIEIVDDSLNRVGFKFYPEAHNEIIRKSHFINPLAHPTVMFRRNTVLDSGGYDPRFKYGEDLELWLRLINKNAKFANLDKILIQYRQSTLSRPDINWRFNFKARIKNFRPHDLIRRVSGIAIIGCWAFLPRKIQESIYKVLILRRK</sequence>
<dbReference type="OrthoDB" id="9801954at2"/>
<proteinExistence type="inferred from homology"/>
<keyword evidence="2" id="KW-0328">Glycosyltransferase</keyword>
<name>A0A2U8I2Q1_9GAMM</name>
<dbReference type="GO" id="GO:0016757">
    <property type="term" value="F:glycosyltransferase activity"/>
    <property type="evidence" value="ECO:0007669"/>
    <property type="project" value="UniProtKB-KW"/>
</dbReference>
<evidence type="ECO:0000259" key="4">
    <source>
        <dbReference type="Pfam" id="PF00535"/>
    </source>
</evidence>
<dbReference type="PANTHER" id="PTHR43685">
    <property type="entry name" value="GLYCOSYLTRANSFERASE"/>
    <property type="match status" value="1"/>
</dbReference>
<evidence type="ECO:0000313" key="5">
    <source>
        <dbReference type="EMBL" id="AWK13383.1"/>
    </source>
</evidence>
<evidence type="ECO:0000256" key="2">
    <source>
        <dbReference type="ARBA" id="ARBA00022676"/>
    </source>
</evidence>
<accession>A0A2U8I2Q1</accession>
<dbReference type="AlphaFoldDB" id="A0A2U8I2Q1"/>
<comment type="similarity">
    <text evidence="1">Belongs to the glycosyltransferase 2 family.</text>
</comment>
<evidence type="ECO:0000313" key="6">
    <source>
        <dbReference type="Proteomes" id="UP000261875"/>
    </source>
</evidence>
<keyword evidence="3 5" id="KW-0808">Transferase</keyword>
<dbReference type="KEGG" id="fsm:CCS41_00945"/>
<dbReference type="STRING" id="1878942.GCA_900128755_00543"/>
<protein>
    <submittedName>
        <fullName evidence="5">Glycosyltransferase group 2</fullName>
    </submittedName>
</protein>
<evidence type="ECO:0000256" key="1">
    <source>
        <dbReference type="ARBA" id="ARBA00006739"/>
    </source>
</evidence>
<dbReference type="Gene3D" id="3.90.550.10">
    <property type="entry name" value="Spore Coat Polysaccharide Biosynthesis Protein SpsA, Chain A"/>
    <property type="match status" value="1"/>
</dbReference>
<dbReference type="EMBL" id="CP021659">
    <property type="protein sequence ID" value="AWK13383.1"/>
    <property type="molecule type" value="Genomic_DNA"/>
</dbReference>
<dbReference type="SUPFAM" id="SSF53448">
    <property type="entry name" value="Nucleotide-diphospho-sugar transferases"/>
    <property type="match status" value="1"/>
</dbReference>
<dbReference type="Pfam" id="PF00535">
    <property type="entry name" value="Glycos_transf_2"/>
    <property type="match status" value="1"/>
</dbReference>
<gene>
    <name evidence="5" type="ORF">CCS41_00945</name>
</gene>
<feature type="domain" description="Glycosyltransferase 2-like" evidence="4">
    <location>
        <begin position="6"/>
        <end position="136"/>
    </location>
</feature>